<evidence type="ECO:0000313" key="3">
    <source>
        <dbReference type="Proteomes" id="UP001372834"/>
    </source>
</evidence>
<reference evidence="2 3" key="1">
    <citation type="submission" date="2023-10" db="EMBL/GenBank/DDBJ databases">
        <title>Genomes of two closely related lineages of the louse Polyplax serrata with different host specificities.</title>
        <authorList>
            <person name="Martinu J."/>
            <person name="Tarabai H."/>
            <person name="Stefka J."/>
            <person name="Hypsa V."/>
        </authorList>
    </citation>
    <scope>NUCLEOTIDE SEQUENCE [LARGE SCALE GENOMIC DNA]</scope>
    <source>
        <strain evidence="2">HR10_N</strain>
    </source>
</reference>
<feature type="chain" id="PRO_5043054403" evidence="1">
    <location>
        <begin position="19"/>
        <end position="111"/>
    </location>
</feature>
<gene>
    <name evidence="2" type="ORF">RUM43_003373</name>
</gene>
<proteinExistence type="predicted"/>
<organism evidence="2 3">
    <name type="scientific">Polyplax serrata</name>
    <name type="common">Common mouse louse</name>
    <dbReference type="NCBI Taxonomy" id="468196"/>
    <lineage>
        <taxon>Eukaryota</taxon>
        <taxon>Metazoa</taxon>
        <taxon>Ecdysozoa</taxon>
        <taxon>Arthropoda</taxon>
        <taxon>Hexapoda</taxon>
        <taxon>Insecta</taxon>
        <taxon>Pterygota</taxon>
        <taxon>Neoptera</taxon>
        <taxon>Paraneoptera</taxon>
        <taxon>Psocodea</taxon>
        <taxon>Troctomorpha</taxon>
        <taxon>Phthiraptera</taxon>
        <taxon>Anoplura</taxon>
        <taxon>Polyplacidae</taxon>
        <taxon>Polyplax</taxon>
    </lineage>
</organism>
<sequence length="111" mass="12660">MANLNLWVLLTVFGLSQAAPADFRDLASTNNKYGLKTRMKWCVRRAVGRREAERARSTTAMTRKLLERSNKAKTKKVELEMTKRNTKLAIMGTAKEEGPGQVAFRWETVEE</sequence>
<accession>A0AAN8S9D7</accession>
<protein>
    <submittedName>
        <fullName evidence="2">Uncharacterized protein</fullName>
    </submittedName>
</protein>
<dbReference type="AlphaFoldDB" id="A0AAN8S9D7"/>
<keyword evidence="1" id="KW-0732">Signal</keyword>
<name>A0AAN8S9D7_POLSC</name>
<dbReference type="Proteomes" id="UP001372834">
    <property type="component" value="Unassembled WGS sequence"/>
</dbReference>
<comment type="caution">
    <text evidence="2">The sequence shown here is derived from an EMBL/GenBank/DDBJ whole genome shotgun (WGS) entry which is preliminary data.</text>
</comment>
<dbReference type="EMBL" id="JAWJWE010000036">
    <property type="protein sequence ID" value="KAK6629556.1"/>
    <property type="molecule type" value="Genomic_DNA"/>
</dbReference>
<evidence type="ECO:0000313" key="2">
    <source>
        <dbReference type="EMBL" id="KAK6629556.1"/>
    </source>
</evidence>
<evidence type="ECO:0000256" key="1">
    <source>
        <dbReference type="SAM" id="SignalP"/>
    </source>
</evidence>
<feature type="signal peptide" evidence="1">
    <location>
        <begin position="1"/>
        <end position="18"/>
    </location>
</feature>